<protein>
    <recommendedName>
        <fullName evidence="3">Lipoprotein</fullName>
    </recommendedName>
</protein>
<organism evidence="1 2">
    <name type="scientific">Chryseobacterium piperi</name>
    <dbReference type="NCBI Taxonomy" id="558152"/>
    <lineage>
        <taxon>Bacteria</taxon>
        <taxon>Pseudomonadati</taxon>
        <taxon>Bacteroidota</taxon>
        <taxon>Flavobacteriia</taxon>
        <taxon>Flavobacteriales</taxon>
        <taxon>Weeksellaceae</taxon>
        <taxon>Chryseobacterium group</taxon>
        <taxon>Chryseobacterium</taxon>
    </lineage>
</organism>
<keyword evidence="2" id="KW-1185">Reference proteome</keyword>
<name>A0A086B8I0_9FLAO</name>
<dbReference type="OrthoDB" id="1261110at2"/>
<proteinExistence type="predicted"/>
<evidence type="ECO:0008006" key="3">
    <source>
        <dbReference type="Google" id="ProtNLM"/>
    </source>
</evidence>
<gene>
    <name evidence="1" type="ORF">IQ37_12615</name>
</gene>
<comment type="caution">
    <text evidence="1">The sequence shown here is derived from an EMBL/GenBank/DDBJ whole genome shotgun (WGS) entry which is preliminary data.</text>
</comment>
<sequence length="151" mass="17804">MVKKIKIFKSFLLIIIILVSCVSNETKFQITISSLQEADKPYPIIILTNKRKNDEPKFPEHYYQIHQRDLKKIEKKCSVKRKLGEQKLLLIEINKNNKKEKYFFNKKESIDILKDIQKFTSGYDNESLTEDLLYLQKVTENLSSLSSSNNE</sequence>
<evidence type="ECO:0000313" key="2">
    <source>
        <dbReference type="Proteomes" id="UP000028709"/>
    </source>
</evidence>
<dbReference type="PROSITE" id="PS51257">
    <property type="entry name" value="PROKAR_LIPOPROTEIN"/>
    <property type="match status" value="1"/>
</dbReference>
<reference evidence="1 2" key="1">
    <citation type="submission" date="2014-07" db="EMBL/GenBank/DDBJ databases">
        <title>Genome of Chryseobacterium piperi CTM.</title>
        <authorList>
            <person name="Pipes S.E."/>
            <person name="Stropko S.J."/>
            <person name="Newman J.D."/>
        </authorList>
    </citation>
    <scope>NUCLEOTIDE SEQUENCE [LARGE SCALE GENOMIC DNA]</scope>
    <source>
        <strain evidence="1 2">CTM</strain>
    </source>
</reference>
<dbReference type="KEGG" id="cpip:CJF12_11825"/>
<dbReference type="EMBL" id="JPRJ01000023">
    <property type="protein sequence ID" value="KFF25244.1"/>
    <property type="molecule type" value="Genomic_DNA"/>
</dbReference>
<dbReference type="RefSeq" id="WP_034685569.1">
    <property type="nucleotide sequence ID" value="NZ_CP023049.2"/>
</dbReference>
<dbReference type="AlphaFoldDB" id="A0A086B8I0"/>
<evidence type="ECO:0000313" key="1">
    <source>
        <dbReference type="EMBL" id="KFF25244.1"/>
    </source>
</evidence>
<accession>A0A086B8I0</accession>
<dbReference type="Proteomes" id="UP000028709">
    <property type="component" value="Unassembled WGS sequence"/>
</dbReference>